<evidence type="ECO:0000256" key="6">
    <source>
        <dbReference type="PIRSR" id="PIRSR016262-1"/>
    </source>
</evidence>
<evidence type="ECO:0000313" key="10">
    <source>
        <dbReference type="EMBL" id="PFH54743.1"/>
    </source>
</evidence>
<proteinExistence type="inferred from homology"/>
<reference evidence="10 11" key="1">
    <citation type="submission" date="2014-02" db="EMBL/GenBank/DDBJ databases">
        <title>Transposable element dynamics among asymbiotic and ectomycorrhizal Amanita fungi.</title>
        <authorList>
            <consortium name="DOE Joint Genome Institute"/>
            <person name="Hess J."/>
            <person name="Skrede I."/>
            <person name="Wolfe B."/>
            <person name="LaButti K."/>
            <person name="Ohm R.A."/>
            <person name="Grigoriev I.V."/>
            <person name="Pringle A."/>
        </authorList>
    </citation>
    <scope>NUCLEOTIDE SEQUENCE [LARGE SCALE GENOMIC DNA]</scope>
    <source>
        <strain evidence="10 11">SKay4041</strain>
    </source>
</reference>
<organism evidence="10 11">
    <name type="scientific">Amanita thiersii Skay4041</name>
    <dbReference type="NCBI Taxonomy" id="703135"/>
    <lineage>
        <taxon>Eukaryota</taxon>
        <taxon>Fungi</taxon>
        <taxon>Dikarya</taxon>
        <taxon>Basidiomycota</taxon>
        <taxon>Agaricomycotina</taxon>
        <taxon>Agaricomycetes</taxon>
        <taxon>Agaricomycetidae</taxon>
        <taxon>Agaricales</taxon>
        <taxon>Pluteineae</taxon>
        <taxon>Amanitaceae</taxon>
        <taxon>Amanita</taxon>
    </lineage>
</organism>
<evidence type="ECO:0000256" key="4">
    <source>
        <dbReference type="ARBA" id="ARBA00023315"/>
    </source>
</evidence>
<name>A0A2A9P1S0_9AGAR</name>
<sequence length="259" mass="29128">MTRALIYFHHFRLPLPYTPTLALQEKIYALQLARRKSFNHHDDLLLLLEHRPVYTPGRRQTEDSVKDERLRLTNIGADFVTATRGGLLTYHGPGQLVGYPLIDLSRFTPVMGVREYVCRLQKSIELYLHTAHGIASIPSEHTGVFLDPTTKIASIGVRVRHRLTTHGFSLNITPEPLTWFNQIVACGLDNVRATSVASVLGHSVKINDIVPLYIKAFGSTYQRELVPLDLSKDGEVEEALRKLEAEAEGAGPWHHNPTL</sequence>
<gene>
    <name evidence="10" type="ORF">AMATHDRAFT_134229</name>
</gene>
<dbReference type="Pfam" id="PF21948">
    <property type="entry name" value="LplA-B_cat"/>
    <property type="match status" value="1"/>
</dbReference>
<dbReference type="InterPro" id="IPR020605">
    <property type="entry name" value="Octanoyltransferase_CS"/>
</dbReference>
<protein>
    <recommendedName>
        <fullName evidence="5">Octanoyltransferase</fullName>
        <ecNumber evidence="5">2.3.1.181</ecNumber>
    </recommendedName>
</protein>
<dbReference type="Proteomes" id="UP000242287">
    <property type="component" value="Unassembled WGS sequence"/>
</dbReference>
<dbReference type="AlphaFoldDB" id="A0A2A9P1S0"/>
<dbReference type="EMBL" id="KZ301969">
    <property type="protein sequence ID" value="PFH54743.1"/>
    <property type="molecule type" value="Genomic_DNA"/>
</dbReference>
<comment type="similarity">
    <text evidence="2 5">Belongs to the LipB family.</text>
</comment>
<keyword evidence="3 5" id="KW-0808">Transferase</keyword>
<comment type="pathway">
    <text evidence="1 5">Protein modification; protein lipoylation via endogenous pathway; protein N(6)-(lipoyl)lysine from octanoyl-[acyl-carrier-protein]: step 1/2.</text>
</comment>
<keyword evidence="4 5" id="KW-0012">Acyltransferase</keyword>
<dbReference type="UniPathway" id="UPA00538">
    <property type="reaction ID" value="UER00592"/>
</dbReference>
<evidence type="ECO:0000256" key="3">
    <source>
        <dbReference type="ARBA" id="ARBA00022679"/>
    </source>
</evidence>
<accession>A0A2A9P1S0</accession>
<dbReference type="SUPFAM" id="SSF55681">
    <property type="entry name" value="Class II aaRS and biotin synthetases"/>
    <property type="match status" value="1"/>
</dbReference>
<evidence type="ECO:0000256" key="2">
    <source>
        <dbReference type="ARBA" id="ARBA00007907"/>
    </source>
</evidence>
<feature type="binding site" evidence="7">
    <location>
        <begin position="167"/>
        <end position="169"/>
    </location>
    <ligand>
        <name>substrate</name>
    </ligand>
</feature>
<evidence type="ECO:0000256" key="7">
    <source>
        <dbReference type="PIRSR" id="PIRSR016262-2"/>
    </source>
</evidence>
<dbReference type="InterPro" id="IPR045864">
    <property type="entry name" value="aa-tRNA-synth_II/BPL/LPL"/>
</dbReference>
<keyword evidence="11" id="KW-1185">Reference proteome</keyword>
<dbReference type="OrthoDB" id="19908at2759"/>
<dbReference type="GO" id="GO:0033819">
    <property type="term" value="F:lipoyl(octanoyl) transferase activity"/>
    <property type="evidence" value="ECO:0007669"/>
    <property type="project" value="UniProtKB-EC"/>
</dbReference>
<dbReference type="PROSITE" id="PS51733">
    <property type="entry name" value="BPL_LPL_CATALYTIC"/>
    <property type="match status" value="1"/>
</dbReference>
<dbReference type="EC" id="2.3.1.181" evidence="5"/>
<comment type="function">
    <text evidence="5">Catalyzes the transfer of endogenously produced octanoic acid from octanoyl-acyl-carrier-protein onto the lipoyl domains of lipoate-dependent enzymes. Lipoyl-ACP can also act as a substrate although octanoyl-ACP is likely to be the physiological substrate.</text>
</comment>
<evidence type="ECO:0000256" key="1">
    <source>
        <dbReference type="ARBA" id="ARBA00004821"/>
    </source>
</evidence>
<dbReference type="InterPro" id="IPR004143">
    <property type="entry name" value="BPL_LPL_catalytic"/>
</dbReference>
<evidence type="ECO:0000259" key="9">
    <source>
        <dbReference type="PROSITE" id="PS51733"/>
    </source>
</evidence>
<evidence type="ECO:0000256" key="5">
    <source>
        <dbReference type="PIRNR" id="PIRNR016262"/>
    </source>
</evidence>
<evidence type="ECO:0000256" key="8">
    <source>
        <dbReference type="PIRSR" id="PIRSR016262-3"/>
    </source>
</evidence>
<dbReference type="PROSITE" id="PS01313">
    <property type="entry name" value="LIPB"/>
    <property type="match status" value="1"/>
</dbReference>
<feature type="binding site" evidence="7">
    <location>
        <begin position="84"/>
        <end position="91"/>
    </location>
    <ligand>
        <name>substrate</name>
    </ligand>
</feature>
<dbReference type="PIRSF" id="PIRSF016262">
    <property type="entry name" value="LPLase"/>
    <property type="match status" value="1"/>
</dbReference>
<feature type="domain" description="BPL/LPL catalytic" evidence="9">
    <location>
        <begin position="39"/>
        <end position="225"/>
    </location>
</feature>
<dbReference type="STRING" id="703135.A0A2A9P1S0"/>
<dbReference type="NCBIfam" id="TIGR00214">
    <property type="entry name" value="lipB"/>
    <property type="match status" value="1"/>
</dbReference>
<dbReference type="Gene3D" id="3.30.930.10">
    <property type="entry name" value="Bira Bifunctional Protein, Domain 2"/>
    <property type="match status" value="1"/>
</dbReference>
<dbReference type="PANTHER" id="PTHR10993">
    <property type="entry name" value="OCTANOYLTRANSFERASE"/>
    <property type="match status" value="1"/>
</dbReference>
<feature type="site" description="Lowers pKa of active site Cys" evidence="8">
    <location>
        <position position="151"/>
    </location>
</feature>
<dbReference type="PANTHER" id="PTHR10993:SF7">
    <property type="entry name" value="LIPOYLTRANSFERASE 2, MITOCHONDRIAL-RELATED"/>
    <property type="match status" value="1"/>
</dbReference>
<comment type="catalytic activity">
    <reaction evidence="5">
        <text>octanoyl-[ACP] + L-lysyl-[protein] = N(6)-octanoyl-L-lysyl-[protein] + holo-[ACP] + H(+)</text>
        <dbReference type="Rhea" id="RHEA:17665"/>
        <dbReference type="Rhea" id="RHEA-COMP:9636"/>
        <dbReference type="Rhea" id="RHEA-COMP:9685"/>
        <dbReference type="Rhea" id="RHEA-COMP:9752"/>
        <dbReference type="Rhea" id="RHEA-COMP:9928"/>
        <dbReference type="ChEBI" id="CHEBI:15378"/>
        <dbReference type="ChEBI" id="CHEBI:29969"/>
        <dbReference type="ChEBI" id="CHEBI:64479"/>
        <dbReference type="ChEBI" id="CHEBI:78463"/>
        <dbReference type="ChEBI" id="CHEBI:78809"/>
        <dbReference type="EC" id="2.3.1.181"/>
    </reaction>
</comment>
<feature type="binding site" evidence="7">
    <location>
        <begin position="154"/>
        <end position="156"/>
    </location>
    <ligand>
        <name>substrate</name>
    </ligand>
</feature>
<evidence type="ECO:0000313" key="11">
    <source>
        <dbReference type="Proteomes" id="UP000242287"/>
    </source>
</evidence>
<feature type="active site" description="Acyl-thioester intermediate" evidence="6">
    <location>
        <position position="186"/>
    </location>
</feature>
<dbReference type="GO" id="GO:0009249">
    <property type="term" value="P:protein lipoylation"/>
    <property type="evidence" value="ECO:0007669"/>
    <property type="project" value="InterPro"/>
</dbReference>
<dbReference type="InterPro" id="IPR000544">
    <property type="entry name" value="Octanoyltransferase"/>
</dbReference>